<proteinExistence type="predicted"/>
<dbReference type="PANTHER" id="PTHR42753">
    <property type="entry name" value="MITOCHONDRIAL RIBOSOME PROTEIN L39/PROLYL-TRNA LIGASE FAMILY MEMBER"/>
    <property type="match status" value="1"/>
</dbReference>
<comment type="catalytic activity">
    <reaction evidence="9">
        <text>tRNA(Pro) + L-proline + ATP = L-prolyl-tRNA(Pro) + AMP + diphosphate</text>
        <dbReference type="Rhea" id="RHEA:14305"/>
        <dbReference type="Rhea" id="RHEA-COMP:9700"/>
        <dbReference type="Rhea" id="RHEA-COMP:9702"/>
        <dbReference type="ChEBI" id="CHEBI:30616"/>
        <dbReference type="ChEBI" id="CHEBI:33019"/>
        <dbReference type="ChEBI" id="CHEBI:60039"/>
        <dbReference type="ChEBI" id="CHEBI:78442"/>
        <dbReference type="ChEBI" id="CHEBI:78532"/>
        <dbReference type="ChEBI" id="CHEBI:456215"/>
        <dbReference type="EC" id="6.1.1.15"/>
    </reaction>
</comment>
<dbReference type="InterPro" id="IPR002314">
    <property type="entry name" value="aa-tRNA-synt_IIb"/>
</dbReference>
<dbReference type="InterPro" id="IPR006195">
    <property type="entry name" value="aa-tRNA-synth_II"/>
</dbReference>
<dbReference type="Pfam" id="PF03129">
    <property type="entry name" value="HGTP_anticodon"/>
    <property type="match status" value="1"/>
</dbReference>
<feature type="non-terminal residue" evidence="11">
    <location>
        <position position="377"/>
    </location>
</feature>
<dbReference type="GO" id="GO:0006433">
    <property type="term" value="P:prolyl-tRNA aminoacylation"/>
    <property type="evidence" value="ECO:0007669"/>
    <property type="project" value="InterPro"/>
</dbReference>
<dbReference type="InterPro" id="IPR002316">
    <property type="entry name" value="Pro-tRNA-ligase_IIa"/>
</dbReference>
<dbReference type="GO" id="GO:0004827">
    <property type="term" value="F:proline-tRNA ligase activity"/>
    <property type="evidence" value="ECO:0007669"/>
    <property type="project" value="UniProtKB-EC"/>
</dbReference>
<dbReference type="InterPro" id="IPR036621">
    <property type="entry name" value="Anticodon-bd_dom_sf"/>
</dbReference>
<dbReference type="SUPFAM" id="SSF52954">
    <property type="entry name" value="Class II aaRS ABD-related"/>
    <property type="match status" value="1"/>
</dbReference>
<dbReference type="EC" id="6.1.1.15" evidence="1"/>
<evidence type="ECO:0000259" key="10">
    <source>
        <dbReference type="PROSITE" id="PS50862"/>
    </source>
</evidence>
<dbReference type="CDD" id="cd00779">
    <property type="entry name" value="ProRS_core_prok"/>
    <property type="match status" value="1"/>
</dbReference>
<evidence type="ECO:0000313" key="12">
    <source>
        <dbReference type="Proteomes" id="UP000316495"/>
    </source>
</evidence>
<keyword evidence="4" id="KW-0547">Nucleotide-binding</keyword>
<reference evidence="11 12" key="1">
    <citation type="submission" date="2017-07" db="EMBL/GenBank/DDBJ databases">
        <title>Mechanisms for carbon and nitrogen cycling indicate functional differentiation within the Candidate Phyla Radiation.</title>
        <authorList>
            <person name="Danczak R.E."/>
            <person name="Johnston M.D."/>
            <person name="Kenah C."/>
            <person name="Slattery M."/>
            <person name="Wrighton K.C."/>
            <person name="Wilkins M.J."/>
        </authorList>
    </citation>
    <scope>NUCLEOTIDE SEQUENCE [LARGE SCALE GENOMIC DNA]</scope>
    <source>
        <strain evidence="11">Athens1014_28</strain>
    </source>
</reference>
<dbReference type="InterPro" id="IPR004154">
    <property type="entry name" value="Anticodon-bd"/>
</dbReference>
<organism evidence="11 12">
    <name type="scientific">Candidatus Berkelbacteria bacterium Athens1014_28</name>
    <dbReference type="NCBI Taxonomy" id="2017145"/>
    <lineage>
        <taxon>Bacteria</taxon>
        <taxon>Candidatus Berkelbacteria</taxon>
    </lineage>
</organism>
<evidence type="ECO:0000313" key="11">
    <source>
        <dbReference type="EMBL" id="TSC93026.1"/>
    </source>
</evidence>
<dbReference type="Gene3D" id="3.40.50.800">
    <property type="entry name" value="Anticodon-binding domain"/>
    <property type="match status" value="1"/>
</dbReference>
<dbReference type="AlphaFoldDB" id="A0A554LJG4"/>
<keyword evidence="7 11" id="KW-0030">Aminoacyl-tRNA synthetase</keyword>
<evidence type="ECO:0000256" key="3">
    <source>
        <dbReference type="ARBA" id="ARBA00022598"/>
    </source>
</evidence>
<evidence type="ECO:0000256" key="5">
    <source>
        <dbReference type="ARBA" id="ARBA00022840"/>
    </source>
</evidence>
<feature type="domain" description="Aminoacyl-transfer RNA synthetases class-II family profile" evidence="10">
    <location>
        <begin position="38"/>
        <end position="315"/>
    </location>
</feature>
<gene>
    <name evidence="11" type="ORF">Athens101428_757</name>
</gene>
<sequence>MKISNLFLKTEKELPRDSDSINASFLVRAGYIDKLLAGVYSYLPLGIRVIRKIENVVRSEMNGIGGQELLMPVLAPAENWQKTGRLDSLDILYKLGDKKELVLNPTHEEVITPLVKSIISSYKELPLYLYQIQDKFRNEPRARSGLLRSREFLMKDLYSFHIDQNDLDKYYEKVSDAYKKIFKLLGIGDQTVLTYATGGSFSKYSHEFQTLCQTGEDTVYLCEKCQIAVNKEIIAEQKTCPKCGSSNLVEKRSIEVGNIFKLGDKFSRAFDLQVTDKNGKLITPVMGCYGLGITRVLAAIVEVYFDQEKNIMLWPKSVAPFAVEIISLNKNEEAEKIYKELLEKNIEVLYDDRDLSAGEKFADADLIGAPTRIIISE</sequence>
<dbReference type="InterPro" id="IPR045864">
    <property type="entry name" value="aa-tRNA-synth_II/BPL/LPL"/>
</dbReference>
<evidence type="ECO:0000256" key="7">
    <source>
        <dbReference type="ARBA" id="ARBA00023146"/>
    </source>
</evidence>
<evidence type="ECO:0000256" key="8">
    <source>
        <dbReference type="ARBA" id="ARBA00029731"/>
    </source>
</evidence>
<dbReference type="Gene3D" id="3.30.930.10">
    <property type="entry name" value="Bira Bifunctional Protein, Domain 2"/>
    <property type="match status" value="1"/>
</dbReference>
<accession>A0A554LJG4</accession>
<dbReference type="SUPFAM" id="SSF55681">
    <property type="entry name" value="Class II aaRS and biotin synthetases"/>
    <property type="match status" value="1"/>
</dbReference>
<name>A0A554LJG4_9BACT</name>
<dbReference type="EMBL" id="VMGN01000055">
    <property type="protein sequence ID" value="TSC93026.1"/>
    <property type="molecule type" value="Genomic_DNA"/>
</dbReference>
<evidence type="ECO:0000256" key="1">
    <source>
        <dbReference type="ARBA" id="ARBA00012831"/>
    </source>
</evidence>
<evidence type="ECO:0000256" key="9">
    <source>
        <dbReference type="ARBA" id="ARBA00047671"/>
    </source>
</evidence>
<dbReference type="GO" id="GO:0005829">
    <property type="term" value="C:cytosol"/>
    <property type="evidence" value="ECO:0007669"/>
    <property type="project" value="TreeGrafter"/>
</dbReference>
<dbReference type="Proteomes" id="UP000316495">
    <property type="component" value="Unassembled WGS sequence"/>
</dbReference>
<dbReference type="PROSITE" id="PS50862">
    <property type="entry name" value="AA_TRNA_LIGASE_II"/>
    <property type="match status" value="1"/>
</dbReference>
<dbReference type="GO" id="GO:0005524">
    <property type="term" value="F:ATP binding"/>
    <property type="evidence" value="ECO:0007669"/>
    <property type="project" value="UniProtKB-KW"/>
</dbReference>
<keyword evidence="6" id="KW-0648">Protein biosynthesis</keyword>
<dbReference type="InterPro" id="IPR050062">
    <property type="entry name" value="Pro-tRNA_synthetase"/>
</dbReference>
<dbReference type="PRINTS" id="PR01046">
    <property type="entry name" value="TRNASYNTHPRO"/>
</dbReference>
<evidence type="ECO:0000256" key="2">
    <source>
        <dbReference type="ARBA" id="ARBA00019110"/>
    </source>
</evidence>
<evidence type="ECO:0000256" key="4">
    <source>
        <dbReference type="ARBA" id="ARBA00022741"/>
    </source>
</evidence>
<keyword evidence="5" id="KW-0067">ATP-binding</keyword>
<dbReference type="InterPro" id="IPR033730">
    <property type="entry name" value="ProRS_core_prok"/>
</dbReference>
<evidence type="ECO:0000256" key="6">
    <source>
        <dbReference type="ARBA" id="ARBA00022917"/>
    </source>
</evidence>
<dbReference type="PANTHER" id="PTHR42753:SF2">
    <property type="entry name" value="PROLINE--TRNA LIGASE"/>
    <property type="match status" value="1"/>
</dbReference>
<dbReference type="Pfam" id="PF00587">
    <property type="entry name" value="tRNA-synt_2b"/>
    <property type="match status" value="1"/>
</dbReference>
<keyword evidence="3" id="KW-0436">Ligase</keyword>
<comment type="caution">
    <text evidence="11">The sequence shown here is derived from an EMBL/GenBank/DDBJ whole genome shotgun (WGS) entry which is preliminary data.</text>
</comment>
<protein>
    <recommendedName>
        <fullName evidence="2">Proline--tRNA ligase</fullName>
        <ecNumber evidence="1">6.1.1.15</ecNumber>
    </recommendedName>
    <alternativeName>
        <fullName evidence="8">Prolyl-tRNA synthetase</fullName>
    </alternativeName>
</protein>